<dbReference type="EMBL" id="UGVL01000001">
    <property type="protein sequence ID" value="SUE33632.1"/>
    <property type="molecule type" value="Genomic_DNA"/>
</dbReference>
<keyword evidence="9 18" id="KW-0326">Glycosidase</keyword>
<dbReference type="Gene3D" id="3.20.20.80">
    <property type="entry name" value="Glycosidases"/>
    <property type="match status" value="1"/>
</dbReference>
<feature type="signal peptide" evidence="13">
    <location>
        <begin position="1"/>
        <end position="32"/>
    </location>
</feature>
<evidence type="ECO:0000256" key="6">
    <source>
        <dbReference type="ARBA" id="ARBA00022525"/>
    </source>
</evidence>
<dbReference type="SUPFAM" id="SSF49303">
    <property type="entry name" value="beta-Galactosidase/glucuronidase domain"/>
    <property type="match status" value="3"/>
</dbReference>
<evidence type="ECO:0000256" key="10">
    <source>
        <dbReference type="ARBA" id="ARBA00038429"/>
    </source>
</evidence>
<dbReference type="SUPFAM" id="SSF49785">
    <property type="entry name" value="Galactose-binding domain-like"/>
    <property type="match status" value="1"/>
</dbReference>
<dbReference type="Pfam" id="PF00703">
    <property type="entry name" value="Glyco_hydro_2"/>
    <property type="match status" value="1"/>
</dbReference>
<comment type="subunit">
    <text evidence="4">Homodimer.</text>
</comment>
<dbReference type="STRING" id="880526.GCA_000427365_00604"/>
<dbReference type="Proteomes" id="UP000255233">
    <property type="component" value="Unassembled WGS sequence"/>
</dbReference>
<reference evidence="18 19" key="1">
    <citation type="submission" date="2018-06" db="EMBL/GenBank/DDBJ databases">
        <authorList>
            <consortium name="Pathogen Informatics"/>
            <person name="Doyle S."/>
        </authorList>
    </citation>
    <scope>NUCLEOTIDE SEQUENCE [LARGE SCALE GENOMIC DNA]</scope>
    <source>
        <strain evidence="18 19">NCTC11190</strain>
    </source>
</reference>
<proteinExistence type="inferred from homology"/>
<evidence type="ECO:0000259" key="14">
    <source>
        <dbReference type="Pfam" id="PF00703"/>
    </source>
</evidence>
<dbReference type="InterPro" id="IPR041625">
    <property type="entry name" value="Beta-mannosidase_Ig"/>
</dbReference>
<dbReference type="InterPro" id="IPR013783">
    <property type="entry name" value="Ig-like_fold"/>
</dbReference>
<feature type="domain" description="Mannosidase Ig/CBM-like" evidence="16">
    <location>
        <begin position="721"/>
        <end position="806"/>
    </location>
</feature>
<feature type="domain" description="Glycoside hydrolase family 2 immunoglobulin-like beta-sandwich" evidence="14">
    <location>
        <begin position="263"/>
        <end position="355"/>
    </location>
</feature>
<accession>A0A379MSP4</accession>
<keyword evidence="7 18" id="KW-0378">Hydrolase</keyword>
<keyword evidence="13" id="KW-0732">Signal</keyword>
<gene>
    <name evidence="18" type="primary">csxA</name>
    <name evidence="18" type="ORF">NCTC11190_00842</name>
</gene>
<evidence type="ECO:0000259" key="15">
    <source>
        <dbReference type="Pfam" id="PF17753"/>
    </source>
</evidence>
<dbReference type="InterPro" id="IPR041447">
    <property type="entry name" value="Mannosidase_ig"/>
</dbReference>
<dbReference type="GO" id="GO:0004567">
    <property type="term" value="F:beta-mannosidase activity"/>
    <property type="evidence" value="ECO:0007669"/>
    <property type="project" value="UniProtKB-EC"/>
</dbReference>
<organism evidence="18 19">
    <name type="scientific">Rikenella microfusus</name>
    <dbReference type="NCBI Taxonomy" id="28139"/>
    <lineage>
        <taxon>Bacteria</taxon>
        <taxon>Pseudomonadati</taxon>
        <taxon>Bacteroidota</taxon>
        <taxon>Bacteroidia</taxon>
        <taxon>Bacteroidales</taxon>
        <taxon>Rikenellaceae</taxon>
        <taxon>Rikenella</taxon>
    </lineage>
</organism>
<comment type="similarity">
    <text evidence="10">Belongs to the glycosyl hydrolase 2 family. Beta-mannosidase B subfamily.</text>
</comment>
<evidence type="ECO:0000256" key="4">
    <source>
        <dbReference type="ARBA" id="ARBA00011738"/>
    </source>
</evidence>
<dbReference type="Gene3D" id="2.60.40.10">
    <property type="entry name" value="Immunoglobulins"/>
    <property type="match status" value="3"/>
</dbReference>
<dbReference type="SUPFAM" id="SSF51445">
    <property type="entry name" value="(Trans)glycosidases"/>
    <property type="match status" value="1"/>
</dbReference>
<evidence type="ECO:0000256" key="7">
    <source>
        <dbReference type="ARBA" id="ARBA00022801"/>
    </source>
</evidence>
<name>A0A379MSP4_9BACT</name>
<feature type="domain" description="Beta-mannosidase-like galactose-binding" evidence="17">
    <location>
        <begin position="65"/>
        <end position="238"/>
    </location>
</feature>
<dbReference type="OrthoDB" id="9801077at2"/>
<protein>
    <recommendedName>
        <fullName evidence="11">Beta-mannosidase B</fullName>
        <ecNumber evidence="5">3.2.1.25</ecNumber>
    </recommendedName>
    <alternativeName>
        <fullName evidence="12">Mannanase B</fullName>
    </alternativeName>
</protein>
<keyword evidence="8" id="KW-0325">Glycoprotein</keyword>
<dbReference type="InterPro" id="IPR054593">
    <property type="entry name" value="Beta-mannosidase-like_N2"/>
</dbReference>
<evidence type="ECO:0000256" key="1">
    <source>
        <dbReference type="ARBA" id="ARBA00000829"/>
    </source>
</evidence>
<dbReference type="AlphaFoldDB" id="A0A379MSP4"/>
<evidence type="ECO:0000256" key="13">
    <source>
        <dbReference type="SAM" id="SignalP"/>
    </source>
</evidence>
<feature type="domain" description="Beta-mannosidase Ig-fold" evidence="15">
    <location>
        <begin position="822"/>
        <end position="890"/>
    </location>
</feature>
<dbReference type="GO" id="GO:0005576">
    <property type="term" value="C:extracellular region"/>
    <property type="evidence" value="ECO:0007669"/>
    <property type="project" value="UniProtKB-SubCell"/>
</dbReference>
<evidence type="ECO:0000256" key="3">
    <source>
        <dbReference type="ARBA" id="ARBA00004740"/>
    </source>
</evidence>
<evidence type="ECO:0000313" key="19">
    <source>
        <dbReference type="Proteomes" id="UP000255233"/>
    </source>
</evidence>
<evidence type="ECO:0000256" key="5">
    <source>
        <dbReference type="ARBA" id="ARBA00012754"/>
    </source>
</evidence>
<evidence type="ECO:0000313" key="18">
    <source>
        <dbReference type="EMBL" id="SUE33632.1"/>
    </source>
</evidence>
<evidence type="ECO:0000259" key="17">
    <source>
        <dbReference type="Pfam" id="PF22666"/>
    </source>
</evidence>
<evidence type="ECO:0000259" key="16">
    <source>
        <dbReference type="Pfam" id="PF17786"/>
    </source>
</evidence>
<comment type="subcellular location">
    <subcellularLocation>
        <location evidence="2">Secreted</location>
    </subcellularLocation>
</comment>
<dbReference type="GO" id="GO:0006516">
    <property type="term" value="P:glycoprotein catabolic process"/>
    <property type="evidence" value="ECO:0007669"/>
    <property type="project" value="TreeGrafter"/>
</dbReference>
<dbReference type="PANTHER" id="PTHR43730:SF1">
    <property type="entry name" value="BETA-MANNOSIDASE"/>
    <property type="match status" value="1"/>
</dbReference>
<dbReference type="FunFam" id="3.20.20.80:FF:000050">
    <property type="entry name" value="Beta-mannosidase B"/>
    <property type="match status" value="1"/>
</dbReference>
<sequence>MFQRNPYRMKRHLLYSLAGVALTLVSCGPQDAAKLLSEQPQRRTQTLTEGWAFREADIPDTAHRDLSVEKTVPDWTPATVPGVVHTDLLANGLIPEPFAGTTEPDLQWIGRRTWEYRTQFAPSPEITAQQVQELVFKGLDTYADVYLNDSLVLGGTDNMFVEWRIPVKGILRPDTLNTLRIVFHPAYETALPEAQAWPVKLPNDNDKGEWVTSVFTRKAPYHFGWDWGPRYLTAGVWRPVYLDAYSAAAIDHIQFVRGRQDSVQADFTARVTLAVQDAAPVRVILADSTGKTVYGQKDVVPTDGTTTVEVPFSIANPELWWPNGLGEAHLYTVNTLITDKTGQLLDRNTQRIGVRTIRLVQEPDSVGEGESFQFYVNGVPCFIKGANYIPQDAFLPRVDTARYEELIGTAVASNMNMLRIWGGGIYEEDLFYDLCDEQGMMVWEDFMFACAFYPWDTAFLDNVRREAVYNVRRLRNHPSLAIWCGNNEIDEAWHHWGYQKAYGWTPQEQAMVKHGIDTIFRGVLADVVAAEDSGRQYRPSSPMYGRGNPLSQIKGDVHYWGVFHDEEPFSVYKDKPGRFSNEYGFVSLPCYDTYREYFRPDEMWLYSPAMILHQKTPKGYRLLEEYMARDLPLLKDDFRTYVYLSQLIQAEGIKIAMEGQRSKRPFNQGTMYWQLNDCYPAISWSSMDSRYRWKALQYYAVRSFAPTLLSFERVDSTATAVLWAITDRLAPQSGEVSLRLQDFAGKALWDTTLRAEVPANDNRELLRRADAELLRGADPRETYLVAEGVIGGDTLRSLYWFVPLKDLDLPKADYSVSYRQTGPRSVEATLTAHNLLKSVLFEAEALQDNPSDAYFDLLPGEQRTIVLNFTEEIPAAGTDALGLSVRTLNDLAGRKSERPVTENVR</sequence>
<dbReference type="Gene3D" id="2.60.120.260">
    <property type="entry name" value="Galactose-binding domain-like"/>
    <property type="match status" value="1"/>
</dbReference>
<evidence type="ECO:0000256" key="8">
    <source>
        <dbReference type="ARBA" id="ARBA00023180"/>
    </source>
</evidence>
<dbReference type="InterPro" id="IPR017853">
    <property type="entry name" value="GH"/>
</dbReference>
<dbReference type="Pfam" id="PF22666">
    <property type="entry name" value="Glyco_hydro_2_N2"/>
    <property type="match status" value="1"/>
</dbReference>
<feature type="chain" id="PRO_5016623431" description="Beta-mannosidase B" evidence="13">
    <location>
        <begin position="33"/>
        <end position="905"/>
    </location>
</feature>
<dbReference type="Pfam" id="PF17786">
    <property type="entry name" value="Mannosidase_ig"/>
    <property type="match status" value="1"/>
</dbReference>
<dbReference type="Pfam" id="PF17753">
    <property type="entry name" value="Ig_mannosidase"/>
    <property type="match status" value="1"/>
</dbReference>
<evidence type="ECO:0000256" key="9">
    <source>
        <dbReference type="ARBA" id="ARBA00023295"/>
    </source>
</evidence>
<dbReference type="InterPro" id="IPR006102">
    <property type="entry name" value="Ig-like_GH2"/>
</dbReference>
<dbReference type="InterPro" id="IPR050887">
    <property type="entry name" value="Beta-mannosidase_GH2"/>
</dbReference>
<evidence type="ECO:0000256" key="11">
    <source>
        <dbReference type="ARBA" id="ARBA00041069"/>
    </source>
</evidence>
<dbReference type="EC" id="3.2.1.25" evidence="5"/>
<keyword evidence="6" id="KW-0964">Secreted</keyword>
<dbReference type="InterPro" id="IPR008979">
    <property type="entry name" value="Galactose-bd-like_sf"/>
</dbReference>
<comment type="pathway">
    <text evidence="3">Glycan metabolism; N-glycan degradation.</text>
</comment>
<dbReference type="InterPro" id="IPR036156">
    <property type="entry name" value="Beta-gal/glucu_dom_sf"/>
</dbReference>
<dbReference type="PANTHER" id="PTHR43730">
    <property type="entry name" value="BETA-MANNOSIDASE"/>
    <property type="match status" value="1"/>
</dbReference>
<keyword evidence="19" id="KW-1185">Reference proteome</keyword>
<evidence type="ECO:0000256" key="2">
    <source>
        <dbReference type="ARBA" id="ARBA00004613"/>
    </source>
</evidence>
<dbReference type="GO" id="GO:0005975">
    <property type="term" value="P:carbohydrate metabolic process"/>
    <property type="evidence" value="ECO:0007669"/>
    <property type="project" value="InterPro"/>
</dbReference>
<evidence type="ECO:0000256" key="12">
    <source>
        <dbReference type="ARBA" id="ARBA00041614"/>
    </source>
</evidence>
<dbReference type="PROSITE" id="PS51257">
    <property type="entry name" value="PROKAR_LIPOPROTEIN"/>
    <property type="match status" value="1"/>
</dbReference>
<comment type="catalytic activity">
    <reaction evidence="1">
        <text>Hydrolysis of terminal, non-reducing beta-D-mannose residues in beta-D-mannosides.</text>
        <dbReference type="EC" id="3.2.1.25"/>
    </reaction>
</comment>